<dbReference type="GO" id="GO:0006401">
    <property type="term" value="P:RNA catabolic process"/>
    <property type="evidence" value="ECO:0007669"/>
    <property type="project" value="TreeGrafter"/>
</dbReference>
<dbReference type="Pfam" id="PF17745">
    <property type="entry name" value="Ydr279_N"/>
    <property type="match status" value="1"/>
</dbReference>
<evidence type="ECO:0000256" key="2">
    <source>
        <dbReference type="ARBA" id="ARBA00019062"/>
    </source>
</evidence>
<dbReference type="OrthoDB" id="29098at2759"/>
<dbReference type="PANTHER" id="PTHR13383:SF11">
    <property type="entry name" value="RIBONUCLEASE H2 SUBUNIT B"/>
    <property type="match status" value="1"/>
</dbReference>
<feature type="region of interest" description="Disordered" evidence="6">
    <location>
        <begin position="282"/>
        <end position="310"/>
    </location>
</feature>
<dbReference type="EMBL" id="JAEVFJ010000001">
    <property type="protein sequence ID" value="KAH8107902.1"/>
    <property type="molecule type" value="Genomic_DNA"/>
</dbReference>
<comment type="function">
    <text evidence="4">Non catalytic subunit of RNase H2, an endonuclease that specifically degrades the RNA of RNA:DNA hybrids. Participates in DNA replication, possibly by mediating the removal of lagging-strand Okazaki fragment RNA primers during DNA replication. Mediates the excision of single ribonucleotides from DNA:RNA duplexes.</text>
</comment>
<accession>A0A8K0V060</accession>
<dbReference type="InterPro" id="IPR040456">
    <property type="entry name" value="RNase_H2_suB"/>
</dbReference>
<dbReference type="CDD" id="cd09270">
    <property type="entry name" value="RNase_H2-B"/>
    <property type="match status" value="1"/>
</dbReference>
<evidence type="ECO:0000256" key="6">
    <source>
        <dbReference type="SAM" id="MobiDB-lite"/>
    </source>
</evidence>
<dbReference type="InterPro" id="IPR019024">
    <property type="entry name" value="RNase_H2_suB_wHTH"/>
</dbReference>
<keyword evidence="10" id="KW-1185">Reference proteome</keyword>
<evidence type="ECO:0000256" key="1">
    <source>
        <dbReference type="ARBA" id="ARBA00004123"/>
    </source>
</evidence>
<keyword evidence="3" id="KW-0539">Nucleus</keyword>
<evidence type="ECO:0000256" key="3">
    <source>
        <dbReference type="ARBA" id="ARBA00023242"/>
    </source>
</evidence>
<evidence type="ECO:0000256" key="5">
    <source>
        <dbReference type="ARBA" id="ARBA00033464"/>
    </source>
</evidence>
<dbReference type="Pfam" id="PF09468">
    <property type="entry name" value="RNase_H2-Ydr279"/>
    <property type="match status" value="1"/>
</dbReference>
<evidence type="ECO:0000256" key="4">
    <source>
        <dbReference type="ARBA" id="ARBA00024778"/>
    </source>
</evidence>
<organism evidence="9 10">
    <name type="scientific">Cristinia sonorae</name>
    <dbReference type="NCBI Taxonomy" id="1940300"/>
    <lineage>
        <taxon>Eukaryota</taxon>
        <taxon>Fungi</taxon>
        <taxon>Dikarya</taxon>
        <taxon>Basidiomycota</taxon>
        <taxon>Agaricomycotina</taxon>
        <taxon>Agaricomycetes</taxon>
        <taxon>Agaricomycetidae</taxon>
        <taxon>Agaricales</taxon>
        <taxon>Pleurotineae</taxon>
        <taxon>Stephanosporaceae</taxon>
        <taxon>Cristinia</taxon>
    </lineage>
</organism>
<evidence type="ECO:0000313" key="9">
    <source>
        <dbReference type="EMBL" id="KAH8107902.1"/>
    </source>
</evidence>
<dbReference type="GO" id="GO:0032299">
    <property type="term" value="C:ribonuclease H2 complex"/>
    <property type="evidence" value="ECO:0007669"/>
    <property type="project" value="InterPro"/>
</dbReference>
<dbReference type="Gene3D" id="2.20.25.530">
    <property type="match status" value="1"/>
</dbReference>
<dbReference type="InterPro" id="IPR041195">
    <property type="entry name" value="Rnh202_N"/>
</dbReference>
<dbReference type="GO" id="GO:0005654">
    <property type="term" value="C:nucleoplasm"/>
    <property type="evidence" value="ECO:0007669"/>
    <property type="project" value="TreeGrafter"/>
</dbReference>
<gene>
    <name evidence="9" type="ORF">BXZ70DRAFT_913146</name>
</gene>
<comment type="caution">
    <text evidence="9">The sequence shown here is derived from an EMBL/GenBank/DDBJ whole genome shotgun (WGS) entry which is preliminary data.</text>
</comment>
<dbReference type="Gene3D" id="1.10.20.120">
    <property type="match status" value="1"/>
</dbReference>
<dbReference type="PANTHER" id="PTHR13383">
    <property type="entry name" value="RIBONUCLEASE H2 SUBUNIT B"/>
    <property type="match status" value="1"/>
</dbReference>
<feature type="domain" description="Rnh202 triple barrel" evidence="8">
    <location>
        <begin position="29"/>
        <end position="93"/>
    </location>
</feature>
<dbReference type="AlphaFoldDB" id="A0A8K0V060"/>
<evidence type="ECO:0000259" key="7">
    <source>
        <dbReference type="Pfam" id="PF09468"/>
    </source>
</evidence>
<comment type="subcellular location">
    <subcellularLocation>
        <location evidence="1">Nucleus</location>
    </subcellularLocation>
</comment>
<name>A0A8K0V060_9AGAR</name>
<dbReference type="Proteomes" id="UP000813824">
    <property type="component" value="Unassembled WGS sequence"/>
</dbReference>
<protein>
    <recommendedName>
        <fullName evidence="2">Ribonuclease H2 subunit B</fullName>
    </recommendedName>
    <alternativeName>
        <fullName evidence="5">Ribonuclease HI subunit B</fullName>
    </alternativeName>
</protein>
<reference evidence="9" key="1">
    <citation type="journal article" date="2021" name="New Phytol.">
        <title>Evolutionary innovations through gain and loss of genes in the ectomycorrhizal Boletales.</title>
        <authorList>
            <person name="Wu G."/>
            <person name="Miyauchi S."/>
            <person name="Morin E."/>
            <person name="Kuo A."/>
            <person name="Drula E."/>
            <person name="Varga T."/>
            <person name="Kohler A."/>
            <person name="Feng B."/>
            <person name="Cao Y."/>
            <person name="Lipzen A."/>
            <person name="Daum C."/>
            <person name="Hundley H."/>
            <person name="Pangilinan J."/>
            <person name="Johnson J."/>
            <person name="Barry K."/>
            <person name="LaButti K."/>
            <person name="Ng V."/>
            <person name="Ahrendt S."/>
            <person name="Min B."/>
            <person name="Choi I.G."/>
            <person name="Park H."/>
            <person name="Plett J.M."/>
            <person name="Magnuson J."/>
            <person name="Spatafora J.W."/>
            <person name="Nagy L.G."/>
            <person name="Henrissat B."/>
            <person name="Grigoriev I.V."/>
            <person name="Yang Z.L."/>
            <person name="Xu J."/>
            <person name="Martin F.M."/>
        </authorList>
    </citation>
    <scope>NUCLEOTIDE SEQUENCE</scope>
    <source>
        <strain evidence="9">KKN 215</strain>
    </source>
</reference>
<proteinExistence type="predicted"/>
<feature type="domain" description="Ribonuclease H2 subunit B wHTH" evidence="7">
    <location>
        <begin position="96"/>
        <end position="249"/>
    </location>
</feature>
<sequence>MSTIVSVLPSGVLDSLLLKFNEATGNNEGRELRFLRLPHPRTDVSSLFLPYYVSGKSRLLEVQAVSPPNARSWFLSEGEVIEDGQLLVLTPIDPAFLLIPLLRLTETLGGTAGSFCPADDIFEEVRSRILNGGTGAQDAIRDVSSNDLTHFFSLDCVKLAMKRVCEVKEITPEITVYRYSRAQSLTLMKAKVARVHTPEIFEASRTLVRNLAKDGLMEDGKEALLQAGRLKAACELVSQYLSKDMCDELLASYDFAALDAYHAELRSEHASAAASKMNAVEAKESKTSVVEPETGKKRKGATKASHGVEKLKKVNTKGMAKLSSFFQKS</sequence>
<evidence type="ECO:0000313" key="10">
    <source>
        <dbReference type="Proteomes" id="UP000813824"/>
    </source>
</evidence>
<evidence type="ECO:0000259" key="8">
    <source>
        <dbReference type="Pfam" id="PF17745"/>
    </source>
</evidence>